<gene>
    <name evidence="1" type="ORF">KSP40_PGU018984</name>
</gene>
<protein>
    <submittedName>
        <fullName evidence="1">Uncharacterized protein</fullName>
    </submittedName>
</protein>
<evidence type="ECO:0000313" key="1">
    <source>
        <dbReference type="EMBL" id="KAK8963098.1"/>
    </source>
</evidence>
<dbReference type="EMBL" id="JBBWWR010000007">
    <property type="protein sequence ID" value="KAK8963098.1"/>
    <property type="molecule type" value="Genomic_DNA"/>
</dbReference>
<dbReference type="Proteomes" id="UP001412067">
    <property type="component" value="Unassembled WGS sequence"/>
</dbReference>
<proteinExistence type="predicted"/>
<name>A0ABR2MJF2_9ASPA</name>
<sequence length="69" mass="7781">MTFLPTRPYPRNKINVLYAAPNDKLHHRLSPSNFTSGKGKVGLADPNDMPLKVFMHNIVPEMANQCKAF</sequence>
<evidence type="ECO:0000313" key="2">
    <source>
        <dbReference type="Proteomes" id="UP001412067"/>
    </source>
</evidence>
<accession>A0ABR2MJF2</accession>
<comment type="caution">
    <text evidence="1">The sequence shown here is derived from an EMBL/GenBank/DDBJ whole genome shotgun (WGS) entry which is preliminary data.</text>
</comment>
<organism evidence="1 2">
    <name type="scientific">Platanthera guangdongensis</name>
    <dbReference type="NCBI Taxonomy" id="2320717"/>
    <lineage>
        <taxon>Eukaryota</taxon>
        <taxon>Viridiplantae</taxon>
        <taxon>Streptophyta</taxon>
        <taxon>Embryophyta</taxon>
        <taxon>Tracheophyta</taxon>
        <taxon>Spermatophyta</taxon>
        <taxon>Magnoliopsida</taxon>
        <taxon>Liliopsida</taxon>
        <taxon>Asparagales</taxon>
        <taxon>Orchidaceae</taxon>
        <taxon>Orchidoideae</taxon>
        <taxon>Orchideae</taxon>
        <taxon>Orchidinae</taxon>
        <taxon>Platanthera</taxon>
    </lineage>
</organism>
<keyword evidence="2" id="KW-1185">Reference proteome</keyword>
<reference evidence="1 2" key="1">
    <citation type="journal article" date="2022" name="Nat. Plants">
        <title>Genomes of leafy and leafless Platanthera orchids illuminate the evolution of mycoheterotrophy.</title>
        <authorList>
            <person name="Li M.H."/>
            <person name="Liu K.W."/>
            <person name="Li Z."/>
            <person name="Lu H.C."/>
            <person name="Ye Q.L."/>
            <person name="Zhang D."/>
            <person name="Wang J.Y."/>
            <person name="Li Y.F."/>
            <person name="Zhong Z.M."/>
            <person name="Liu X."/>
            <person name="Yu X."/>
            <person name="Liu D.K."/>
            <person name="Tu X.D."/>
            <person name="Liu B."/>
            <person name="Hao Y."/>
            <person name="Liao X.Y."/>
            <person name="Jiang Y.T."/>
            <person name="Sun W.H."/>
            <person name="Chen J."/>
            <person name="Chen Y.Q."/>
            <person name="Ai Y."/>
            <person name="Zhai J.W."/>
            <person name="Wu S.S."/>
            <person name="Zhou Z."/>
            <person name="Hsiao Y.Y."/>
            <person name="Wu W.L."/>
            <person name="Chen Y.Y."/>
            <person name="Lin Y.F."/>
            <person name="Hsu J.L."/>
            <person name="Li C.Y."/>
            <person name="Wang Z.W."/>
            <person name="Zhao X."/>
            <person name="Zhong W.Y."/>
            <person name="Ma X.K."/>
            <person name="Ma L."/>
            <person name="Huang J."/>
            <person name="Chen G.Z."/>
            <person name="Huang M.Z."/>
            <person name="Huang L."/>
            <person name="Peng D.H."/>
            <person name="Luo Y.B."/>
            <person name="Zou S.Q."/>
            <person name="Chen S.P."/>
            <person name="Lan S."/>
            <person name="Tsai W.C."/>
            <person name="Van de Peer Y."/>
            <person name="Liu Z.J."/>
        </authorList>
    </citation>
    <scope>NUCLEOTIDE SEQUENCE [LARGE SCALE GENOMIC DNA]</scope>
    <source>
        <strain evidence="1">Lor288</strain>
    </source>
</reference>